<protein>
    <submittedName>
        <fullName evidence="6">Restriction endonuclease subunit S</fullName>
    </submittedName>
</protein>
<evidence type="ECO:0000256" key="1">
    <source>
        <dbReference type="ARBA" id="ARBA00010923"/>
    </source>
</evidence>
<evidence type="ECO:0000256" key="4">
    <source>
        <dbReference type="ARBA" id="ARBA00038652"/>
    </source>
</evidence>
<name>A0A430ATE7_9ENTE</name>
<evidence type="ECO:0000256" key="3">
    <source>
        <dbReference type="ARBA" id="ARBA00023125"/>
    </source>
</evidence>
<evidence type="ECO:0000313" key="7">
    <source>
        <dbReference type="Proteomes" id="UP000287605"/>
    </source>
</evidence>
<comment type="similarity">
    <text evidence="1">Belongs to the type-I restriction system S methylase family.</text>
</comment>
<keyword evidence="6" id="KW-0378">Hydrolase</keyword>
<dbReference type="GO" id="GO:0004519">
    <property type="term" value="F:endonuclease activity"/>
    <property type="evidence" value="ECO:0007669"/>
    <property type="project" value="UniProtKB-KW"/>
</dbReference>
<keyword evidence="2" id="KW-0680">Restriction system</keyword>
<dbReference type="Proteomes" id="UP000287605">
    <property type="component" value="Unassembled WGS sequence"/>
</dbReference>
<dbReference type="OrthoDB" id="2589023at2"/>
<keyword evidence="7" id="KW-1185">Reference proteome</keyword>
<keyword evidence="3" id="KW-0238">DNA-binding</keyword>
<keyword evidence="6" id="KW-0540">Nuclease</keyword>
<reference evidence="6 7" key="1">
    <citation type="submission" date="2017-05" db="EMBL/GenBank/DDBJ databases">
        <title>Vagococcus spp. assemblies.</title>
        <authorList>
            <person name="Gulvik C.A."/>
        </authorList>
    </citation>
    <scope>NUCLEOTIDE SEQUENCE [LARGE SCALE GENOMIC DNA]</scope>
    <source>
        <strain evidence="6 7">CCUG 51432</strain>
    </source>
</reference>
<dbReference type="AlphaFoldDB" id="A0A430ATE7"/>
<evidence type="ECO:0000313" key="6">
    <source>
        <dbReference type="EMBL" id="RSU11328.1"/>
    </source>
</evidence>
<sequence length="192" mass="21888">MKKIKISEVVSFVPGINQTRAEKQFGTKDINYYDQSSFESDYAHEDGSVVESSSEMNNELLSLNEGDVVISHSMQLATIVGKSNVGKVLSLNFVKVEFLSNQLDKRYFLYLFNDHKDVKRQKERKLQGSGAVLRIPLKVLSEISIPMPPLEKQKSIGMSYTEMLRLQGKLTKYSELLEQFTGSIIEERLKEE</sequence>
<dbReference type="InterPro" id="IPR051212">
    <property type="entry name" value="Type-I_RE_S_subunit"/>
</dbReference>
<dbReference type="GO" id="GO:0009307">
    <property type="term" value="P:DNA restriction-modification system"/>
    <property type="evidence" value="ECO:0007669"/>
    <property type="project" value="UniProtKB-KW"/>
</dbReference>
<dbReference type="EMBL" id="NGKA01000011">
    <property type="protein sequence ID" value="RSU11328.1"/>
    <property type="molecule type" value="Genomic_DNA"/>
</dbReference>
<dbReference type="SUPFAM" id="SSF116734">
    <property type="entry name" value="DNA methylase specificity domain"/>
    <property type="match status" value="1"/>
</dbReference>
<dbReference type="Gene3D" id="3.90.220.20">
    <property type="entry name" value="DNA methylase specificity domains"/>
    <property type="match status" value="1"/>
</dbReference>
<keyword evidence="6" id="KW-0255">Endonuclease</keyword>
<proteinExistence type="inferred from homology"/>
<dbReference type="GO" id="GO:0003677">
    <property type="term" value="F:DNA binding"/>
    <property type="evidence" value="ECO:0007669"/>
    <property type="project" value="UniProtKB-KW"/>
</dbReference>
<evidence type="ECO:0000256" key="2">
    <source>
        <dbReference type="ARBA" id="ARBA00022747"/>
    </source>
</evidence>
<evidence type="ECO:0000259" key="5">
    <source>
        <dbReference type="Pfam" id="PF01420"/>
    </source>
</evidence>
<dbReference type="InterPro" id="IPR044946">
    <property type="entry name" value="Restrct_endonuc_typeI_TRD_sf"/>
</dbReference>
<dbReference type="RefSeq" id="WP_126809302.1">
    <property type="nucleotide sequence ID" value="NZ_NGKA01000011.1"/>
</dbReference>
<feature type="domain" description="Type I restriction modification DNA specificity" evidence="5">
    <location>
        <begin position="30"/>
        <end position="157"/>
    </location>
</feature>
<dbReference type="InterPro" id="IPR000055">
    <property type="entry name" value="Restrct_endonuc_typeI_TRD"/>
</dbReference>
<gene>
    <name evidence="6" type="ORF">CBF29_08425</name>
</gene>
<dbReference type="PANTHER" id="PTHR43140:SF1">
    <property type="entry name" value="TYPE I RESTRICTION ENZYME ECOKI SPECIFICITY SUBUNIT"/>
    <property type="match status" value="1"/>
</dbReference>
<organism evidence="6 7">
    <name type="scientific">Vagococcus elongatus</name>
    <dbReference type="NCBI Taxonomy" id="180344"/>
    <lineage>
        <taxon>Bacteria</taxon>
        <taxon>Bacillati</taxon>
        <taxon>Bacillota</taxon>
        <taxon>Bacilli</taxon>
        <taxon>Lactobacillales</taxon>
        <taxon>Enterococcaceae</taxon>
        <taxon>Vagococcus</taxon>
    </lineage>
</organism>
<comment type="caution">
    <text evidence="6">The sequence shown here is derived from an EMBL/GenBank/DDBJ whole genome shotgun (WGS) entry which is preliminary data.</text>
</comment>
<dbReference type="Pfam" id="PF01420">
    <property type="entry name" value="Methylase_S"/>
    <property type="match status" value="1"/>
</dbReference>
<comment type="subunit">
    <text evidence="4">The methyltransferase is composed of M and S polypeptides.</text>
</comment>
<dbReference type="PANTHER" id="PTHR43140">
    <property type="entry name" value="TYPE-1 RESTRICTION ENZYME ECOKI SPECIFICITY PROTEIN"/>
    <property type="match status" value="1"/>
</dbReference>
<accession>A0A430ATE7</accession>